<sequence length="108" mass="12749">MHRDIHLSVVFAFPNHEGDVSMIEELLCPDYYRVLENNSRLLPEDSVFFLLPPEKPVMTVHDTCAVFYFPVFTMKGEFTSQEFGEFYKLWLRERQGVFDCGQEPNYIC</sequence>
<reference evidence="1" key="1">
    <citation type="submission" date="2019-12" db="EMBL/GenBank/DDBJ databases">
        <title>The DNA Methylation Landscape of Giant Viruses.</title>
        <authorList>
            <person name="Jeudy S."/>
            <person name="Rigou S."/>
            <person name="Alempic J.-M."/>
            <person name="Claverie J.-M."/>
            <person name="Abergel C."/>
            <person name="Legendre M."/>
        </authorList>
    </citation>
    <scope>NUCLEOTIDE SEQUENCE</scope>
    <source>
        <strain evidence="1">P4</strain>
    </source>
</reference>
<gene>
    <name evidence="1" type="primary">ck57</name>
</gene>
<keyword evidence="2" id="KW-1185">Reference proteome</keyword>
<name>A0A6G8MX11_9VIRU</name>
<evidence type="ECO:0000313" key="2">
    <source>
        <dbReference type="Proteomes" id="UP001224087"/>
    </source>
</evidence>
<organism evidence="1 2">
    <name type="scientific">Cedratvirus kamchatka</name>
    <dbReference type="NCBI Taxonomy" id="2716914"/>
    <lineage>
        <taxon>Viruses</taxon>
        <taxon>Pithoviruses</taxon>
        <taxon>Orthocedratvirinae</taxon>
        <taxon>Alphacedratvirus</taxon>
        <taxon>Alphacedratvirus rossiense</taxon>
    </lineage>
</organism>
<protein>
    <submittedName>
        <fullName evidence="1">Uncharacterized protein</fullName>
    </submittedName>
</protein>
<evidence type="ECO:0000313" key="1">
    <source>
        <dbReference type="EMBL" id="QIN54182.1"/>
    </source>
</evidence>
<accession>A0A6G8MX11</accession>
<dbReference type="Proteomes" id="UP001224087">
    <property type="component" value="Segment"/>
</dbReference>
<dbReference type="EMBL" id="MN873693">
    <property type="protein sequence ID" value="QIN54182.1"/>
    <property type="molecule type" value="Genomic_DNA"/>
</dbReference>
<proteinExistence type="predicted"/>